<organism evidence="2">
    <name type="scientific">hydrothermal vent metagenome</name>
    <dbReference type="NCBI Taxonomy" id="652676"/>
    <lineage>
        <taxon>unclassified sequences</taxon>
        <taxon>metagenomes</taxon>
        <taxon>ecological metagenomes</taxon>
    </lineage>
</organism>
<proteinExistence type="predicted"/>
<dbReference type="InterPro" id="IPR050682">
    <property type="entry name" value="ModA/WtpA"/>
</dbReference>
<accession>A0A3B1D8S1</accession>
<keyword evidence="1" id="KW-0812">Transmembrane</keyword>
<dbReference type="Pfam" id="PF13531">
    <property type="entry name" value="SBP_bac_11"/>
    <property type="match status" value="2"/>
</dbReference>
<dbReference type="GO" id="GO:0030973">
    <property type="term" value="F:molybdate ion binding"/>
    <property type="evidence" value="ECO:0007669"/>
    <property type="project" value="TreeGrafter"/>
</dbReference>
<sequence length="533" mass="58497">MIASYQQKKQSVSLSNNRFGKGSRTTVIALMLLFAVAVLGGWWLLQPPSEMKKFIIYPVDKNDSRKTLTLYCAAGMKPVMDEIIKSYFKEQNVAVECQYEGSGTLLNKLEAAKRGDLYLAADSSYIQIAQKKGILKESIPLAHIWPVIAVRKGNPKQIKGIKDLLRKDVTFALANPKAASVGKLTKKILMQSGDWKGISQAVKAYKPTVTETAADVKLGTVDAAILWNTTVVVHKKYMDAVQVPFFKKAVQNVTVGVLSFSEKPTEALGFARYLQAPGKGQKEFSKMGYETVVGDEWTEHPRLIVFSGGVNRLAIEQTLKQFELREGVSLDTTFNGCGILVATIKGSPANPPDIYFACDTSFMTQVQGRFKPSLDIAETDMVLIVPKGNPKEINSIHDLIVSGLRVGFADPKRSALGALTKRLLEKISSGGKKLYEAAKPNIEVQSATADILVNQLLAGGLDAAIVYRANVSAIQSKLETITIKQGNPTATQPIAVHKESKYPYLSQRLVDALLSNQSQERFLIHGFKWRASQ</sequence>
<dbReference type="EMBL" id="UOGL01000231">
    <property type="protein sequence ID" value="VAX38619.1"/>
    <property type="molecule type" value="Genomic_DNA"/>
</dbReference>
<keyword evidence="1" id="KW-1133">Transmembrane helix</keyword>
<dbReference type="PANTHER" id="PTHR30632:SF0">
    <property type="entry name" value="SULFATE-BINDING PROTEIN"/>
    <property type="match status" value="1"/>
</dbReference>
<evidence type="ECO:0000313" key="2">
    <source>
        <dbReference type="EMBL" id="VAX38619.1"/>
    </source>
</evidence>
<dbReference type="SUPFAM" id="SSF53850">
    <property type="entry name" value="Periplasmic binding protein-like II"/>
    <property type="match status" value="2"/>
</dbReference>
<feature type="transmembrane region" description="Helical" evidence="1">
    <location>
        <begin position="27"/>
        <end position="45"/>
    </location>
</feature>
<protein>
    <submittedName>
        <fullName evidence="2">Molybdenum ABC transporter, periplasmic molybdate-binding protein</fullName>
    </submittedName>
</protein>
<dbReference type="PANTHER" id="PTHR30632">
    <property type="entry name" value="MOLYBDATE-BINDING PERIPLASMIC PROTEIN"/>
    <property type="match status" value="1"/>
</dbReference>
<dbReference type="Gene3D" id="3.40.190.10">
    <property type="entry name" value="Periplasmic binding protein-like II"/>
    <property type="match status" value="4"/>
</dbReference>
<dbReference type="AlphaFoldDB" id="A0A3B1D8S1"/>
<keyword evidence="1" id="KW-0472">Membrane</keyword>
<reference evidence="2" key="1">
    <citation type="submission" date="2018-06" db="EMBL/GenBank/DDBJ databases">
        <authorList>
            <person name="Zhirakovskaya E."/>
        </authorList>
    </citation>
    <scope>NUCLEOTIDE SEQUENCE</scope>
</reference>
<name>A0A3B1D8S1_9ZZZZ</name>
<gene>
    <name evidence="2" type="ORF">MNBD_PLANCTO02-3260</name>
</gene>
<evidence type="ECO:0000256" key="1">
    <source>
        <dbReference type="SAM" id="Phobius"/>
    </source>
</evidence>
<dbReference type="GO" id="GO:0015689">
    <property type="term" value="P:molybdate ion transport"/>
    <property type="evidence" value="ECO:0007669"/>
    <property type="project" value="TreeGrafter"/>
</dbReference>